<organism evidence="2">
    <name type="scientific">hydrothermal vent metagenome</name>
    <dbReference type="NCBI Taxonomy" id="652676"/>
    <lineage>
        <taxon>unclassified sequences</taxon>
        <taxon>metagenomes</taxon>
        <taxon>ecological metagenomes</taxon>
    </lineage>
</organism>
<accession>A0A1W1BQ53</accession>
<protein>
    <submittedName>
        <fullName evidence="2">Uncharacterized protein</fullName>
    </submittedName>
</protein>
<dbReference type="AlphaFoldDB" id="A0A1W1BQ53"/>
<reference evidence="2" key="1">
    <citation type="submission" date="2016-10" db="EMBL/GenBank/DDBJ databases">
        <authorList>
            <person name="de Groot N.N."/>
        </authorList>
    </citation>
    <scope>NUCLEOTIDE SEQUENCE</scope>
</reference>
<sequence>MSKCILCADTARTRKYFFKDKPLCTMHYAEYLDVMIEDKEYTITSDDASSAFAKYKLTLEPTPLSESLRAEKVKKEHEAREKAEREEEKKKISQPAPSPYSSPFGMGM</sequence>
<evidence type="ECO:0000313" key="2">
    <source>
        <dbReference type="EMBL" id="SFV55644.1"/>
    </source>
</evidence>
<evidence type="ECO:0000256" key="1">
    <source>
        <dbReference type="SAM" id="MobiDB-lite"/>
    </source>
</evidence>
<name>A0A1W1BQ53_9ZZZZ</name>
<feature type="region of interest" description="Disordered" evidence="1">
    <location>
        <begin position="66"/>
        <end position="108"/>
    </location>
</feature>
<gene>
    <name evidence="2" type="ORF">MNB_SV-3-130</name>
</gene>
<feature type="compositionally biased region" description="Basic and acidic residues" evidence="1">
    <location>
        <begin position="68"/>
        <end position="91"/>
    </location>
</feature>
<dbReference type="EMBL" id="FPHI01000012">
    <property type="protein sequence ID" value="SFV55644.1"/>
    <property type="molecule type" value="Genomic_DNA"/>
</dbReference>
<proteinExistence type="predicted"/>